<name>A0A6J7WZ45_9CAUD</name>
<feature type="coiled-coil region" evidence="1">
    <location>
        <begin position="619"/>
        <end position="646"/>
    </location>
</feature>
<evidence type="ECO:0000256" key="1">
    <source>
        <dbReference type="SAM" id="Coils"/>
    </source>
</evidence>
<dbReference type="InterPro" id="IPR032427">
    <property type="entry name" value="P22_portal"/>
</dbReference>
<gene>
    <name evidence="2" type="ORF">UFOVP372_53</name>
</gene>
<evidence type="ECO:0000313" key="2">
    <source>
        <dbReference type="EMBL" id="CAB5223077.1"/>
    </source>
</evidence>
<organism evidence="2">
    <name type="scientific">uncultured Caudovirales phage</name>
    <dbReference type="NCBI Taxonomy" id="2100421"/>
    <lineage>
        <taxon>Viruses</taxon>
        <taxon>Duplodnaviria</taxon>
        <taxon>Heunggongvirae</taxon>
        <taxon>Uroviricota</taxon>
        <taxon>Caudoviricetes</taxon>
        <taxon>Peduoviridae</taxon>
        <taxon>Maltschvirus</taxon>
        <taxon>Maltschvirus maltsch</taxon>
    </lineage>
</organism>
<sequence>MKDTTGIVAAANVAKNGPNPSKGGSEEILTVARSRLNTAMTAFSETREDELDDLRFYAGSPDNQWQWPADVLQTRGSLQGQTINARPCLTINKLPQHVHQVTNEQRMNRPGIKVIPADDKADVDMADVFNGVIRHIEYISDADVAYDTACENQVSYGEGYIRVLTEYCDDKSFDQDIKIGRIRNSFSVYMDPLIQDPAGADARWCFITEDIPKAEYERLYPDAAPISTLMSLGVGDQSIAQWIGENTIRIAEYFYIEYEKHTLNLYPGNQTAFSGTPEDKTMRMMFGKPIRSRQADRKKVKWCKINGYDILEERDWAGSYIPVVRVVGNEFEVDGQMYVSGLVRNAKDAQRMYNYWVSQEAEMLALAPKAPFIGYGGQFEGYEQQWKTANTNNWPYLEVNPDVTDGQGAVLPLPQRAQPPMASSGLLQAKAGAAEDIKSATGQYNASLGMTSNERSGKAILARQREGDVGTYHYVDNLARAIRHIGRQLVDLIPKIYDTERIARIIGEDGEPSTVKMNPGQQEPVKRIVNQEGTLIEKIYNPAVGKYDVRVITGPGYATKRQEALESMAQLLQGNPQLWQVAGDLFVKNMDWPGAQDLAKRFKKTIDPKVLADDDDPALAAANQQMQAMQAEMENMFQMLQNVNQSMEVRDLEIKEQANQIKAFDAETKRISAVQAGMSEQQIQDIAMGVVAAALESNDNMVMMNEQRQMPMEQPEMMAPQGEMNEIR</sequence>
<keyword evidence="1" id="KW-0175">Coiled coil</keyword>
<dbReference type="EMBL" id="LR798302">
    <property type="protein sequence ID" value="CAB5223077.1"/>
    <property type="molecule type" value="Genomic_DNA"/>
</dbReference>
<protein>
    <submittedName>
        <fullName evidence="2">Phage P22-like portal protein</fullName>
    </submittedName>
</protein>
<accession>A0A6J7WZ45</accession>
<reference evidence="2" key="1">
    <citation type="submission" date="2020-05" db="EMBL/GenBank/DDBJ databases">
        <authorList>
            <person name="Chiriac C."/>
            <person name="Salcher M."/>
            <person name="Ghai R."/>
            <person name="Kavagutti S V."/>
        </authorList>
    </citation>
    <scope>NUCLEOTIDE SEQUENCE</scope>
</reference>
<proteinExistence type="predicted"/>
<dbReference type="Pfam" id="PF16510">
    <property type="entry name" value="P22_portal"/>
    <property type="match status" value="1"/>
</dbReference>